<dbReference type="OrthoDB" id="2704193at2759"/>
<protein>
    <submittedName>
        <fullName evidence="1">Uncharacterized protein</fullName>
    </submittedName>
</protein>
<dbReference type="HOGENOM" id="CLU_048304_0_0_1"/>
<organism evidence="1 2">
    <name type="scientific">Paxillus involutus ATCC 200175</name>
    <dbReference type="NCBI Taxonomy" id="664439"/>
    <lineage>
        <taxon>Eukaryota</taxon>
        <taxon>Fungi</taxon>
        <taxon>Dikarya</taxon>
        <taxon>Basidiomycota</taxon>
        <taxon>Agaricomycotina</taxon>
        <taxon>Agaricomycetes</taxon>
        <taxon>Agaricomycetidae</taxon>
        <taxon>Boletales</taxon>
        <taxon>Paxilineae</taxon>
        <taxon>Paxillaceae</taxon>
        <taxon>Paxillus</taxon>
    </lineage>
</organism>
<name>A0A0C9TQB5_PAXIN</name>
<evidence type="ECO:0000313" key="1">
    <source>
        <dbReference type="EMBL" id="KIJ09972.1"/>
    </source>
</evidence>
<gene>
    <name evidence="1" type="ORF">PAXINDRAFT_16975</name>
</gene>
<sequence>MNFYSNSFPYPEPHNGADGETMADFFSRHLTSVTSGQHSFGSPTFNVPSPPTFKMPPFNPAFSFALYPMPFNGADGQIFAQSFNQHYHHHFTEDQGQGVDVPAVVQLDLPHAQAVTFVQNRDIMLISVLEEVGAQRWVELCSHLVLLAWRNLTFDRFQPHQCIQKVHIIITPPKGASQIVPTHIDVLKFTDAIIKTLQSNIVHQFTSCIIYSSRKILEDHTPILGDPAFRDLAQIWLHWKGTGEGYGYFHKYEPLPGIGQARPIYFENPHAAMFQRAALTLNNATHFFRIYKEASDALGHSYFRPYQNSNIALFGFCSTCFMTSIDFILNHPNRKGKRKWPPVPSLFHPSLGKS</sequence>
<proteinExistence type="predicted"/>
<evidence type="ECO:0000313" key="2">
    <source>
        <dbReference type="Proteomes" id="UP000053647"/>
    </source>
</evidence>
<keyword evidence="2" id="KW-1185">Reference proteome</keyword>
<reference evidence="1 2" key="1">
    <citation type="submission" date="2014-06" db="EMBL/GenBank/DDBJ databases">
        <authorList>
            <consortium name="DOE Joint Genome Institute"/>
            <person name="Kuo A."/>
            <person name="Kohler A."/>
            <person name="Nagy L.G."/>
            <person name="Floudas D."/>
            <person name="Copeland A."/>
            <person name="Barry K.W."/>
            <person name="Cichocki N."/>
            <person name="Veneault-Fourrey C."/>
            <person name="LaButti K."/>
            <person name="Lindquist E.A."/>
            <person name="Lipzen A."/>
            <person name="Lundell T."/>
            <person name="Morin E."/>
            <person name="Murat C."/>
            <person name="Sun H."/>
            <person name="Tunlid A."/>
            <person name="Henrissat B."/>
            <person name="Grigoriev I.V."/>
            <person name="Hibbett D.S."/>
            <person name="Martin F."/>
            <person name="Nordberg H.P."/>
            <person name="Cantor M.N."/>
            <person name="Hua S.X."/>
        </authorList>
    </citation>
    <scope>NUCLEOTIDE SEQUENCE [LARGE SCALE GENOMIC DNA]</scope>
    <source>
        <strain evidence="1 2">ATCC 200175</strain>
    </source>
</reference>
<dbReference type="EMBL" id="KN819423">
    <property type="protein sequence ID" value="KIJ09972.1"/>
    <property type="molecule type" value="Genomic_DNA"/>
</dbReference>
<accession>A0A0C9TQB5</accession>
<reference evidence="2" key="2">
    <citation type="submission" date="2015-01" db="EMBL/GenBank/DDBJ databases">
        <title>Evolutionary Origins and Diversification of the Mycorrhizal Mutualists.</title>
        <authorList>
            <consortium name="DOE Joint Genome Institute"/>
            <consortium name="Mycorrhizal Genomics Consortium"/>
            <person name="Kohler A."/>
            <person name="Kuo A."/>
            <person name="Nagy L.G."/>
            <person name="Floudas D."/>
            <person name="Copeland A."/>
            <person name="Barry K.W."/>
            <person name="Cichocki N."/>
            <person name="Veneault-Fourrey C."/>
            <person name="LaButti K."/>
            <person name="Lindquist E.A."/>
            <person name="Lipzen A."/>
            <person name="Lundell T."/>
            <person name="Morin E."/>
            <person name="Murat C."/>
            <person name="Riley R."/>
            <person name="Ohm R."/>
            <person name="Sun H."/>
            <person name="Tunlid A."/>
            <person name="Henrissat B."/>
            <person name="Grigoriev I.V."/>
            <person name="Hibbett D.S."/>
            <person name="Martin F."/>
        </authorList>
    </citation>
    <scope>NUCLEOTIDE SEQUENCE [LARGE SCALE GENOMIC DNA]</scope>
    <source>
        <strain evidence="2">ATCC 200175</strain>
    </source>
</reference>
<dbReference type="Proteomes" id="UP000053647">
    <property type="component" value="Unassembled WGS sequence"/>
</dbReference>
<dbReference type="AlphaFoldDB" id="A0A0C9TQB5"/>